<dbReference type="InterPro" id="IPR000994">
    <property type="entry name" value="Pept_M24"/>
</dbReference>
<evidence type="ECO:0000256" key="2">
    <source>
        <dbReference type="ARBA" id="ARBA00022670"/>
    </source>
</evidence>
<gene>
    <name evidence="6" type="ORF">S01H1_26840</name>
</gene>
<dbReference type="GO" id="GO:0046872">
    <property type="term" value="F:metal ion binding"/>
    <property type="evidence" value="ECO:0007669"/>
    <property type="project" value="UniProtKB-KW"/>
</dbReference>
<keyword evidence="3" id="KW-0479">Metal-binding</keyword>
<dbReference type="InterPro" id="IPR036005">
    <property type="entry name" value="Creatinase/aminopeptidase-like"/>
</dbReference>
<dbReference type="SUPFAM" id="SSF55920">
    <property type="entry name" value="Creatinase/aminopeptidase"/>
    <property type="match status" value="1"/>
</dbReference>
<proteinExistence type="predicted"/>
<dbReference type="NCBIfam" id="TIGR00500">
    <property type="entry name" value="met_pdase_I"/>
    <property type="match status" value="1"/>
</dbReference>
<comment type="caution">
    <text evidence="6">The sequence shown here is derived from an EMBL/GenBank/DDBJ whole genome shotgun (WGS) entry which is preliminary data.</text>
</comment>
<dbReference type="Gene3D" id="3.90.230.10">
    <property type="entry name" value="Creatinase/methionine aminopeptidase superfamily"/>
    <property type="match status" value="1"/>
</dbReference>
<keyword evidence="1" id="KW-0031">Aminopeptidase</keyword>
<evidence type="ECO:0000256" key="4">
    <source>
        <dbReference type="ARBA" id="ARBA00022801"/>
    </source>
</evidence>
<evidence type="ECO:0000256" key="1">
    <source>
        <dbReference type="ARBA" id="ARBA00022438"/>
    </source>
</evidence>
<dbReference type="AlphaFoldDB" id="X0TGD7"/>
<dbReference type="InterPro" id="IPR002467">
    <property type="entry name" value="Pept_M24A_MAP1"/>
</dbReference>
<dbReference type="PANTHER" id="PTHR43330">
    <property type="entry name" value="METHIONINE AMINOPEPTIDASE"/>
    <property type="match status" value="1"/>
</dbReference>
<protein>
    <recommendedName>
        <fullName evidence="5">Peptidase M24 domain-containing protein</fullName>
    </recommendedName>
</protein>
<sequence>SAFSAPVGEVTPEAVRLLEATEQALAAGIEMMRSGNRTGDVSHAIQQHVETRGFSVVRGYTGHGVGRSMWEQPQVPNYGNPGRGPRLRPGMTIALEPMVNQGAPGTRVLSDQWTVATADGKLCAHFEHTIAVTRDGPVILTLP</sequence>
<dbReference type="GO" id="GO:0070006">
    <property type="term" value="F:metalloaminopeptidase activity"/>
    <property type="evidence" value="ECO:0007669"/>
    <property type="project" value="InterPro"/>
</dbReference>
<dbReference type="PRINTS" id="PR00599">
    <property type="entry name" value="MAPEPTIDASE"/>
</dbReference>
<evidence type="ECO:0000313" key="6">
    <source>
        <dbReference type="EMBL" id="GAF86376.1"/>
    </source>
</evidence>
<feature type="domain" description="Peptidase M24" evidence="5">
    <location>
        <begin position="5"/>
        <end position="133"/>
    </location>
</feature>
<accession>X0TGD7</accession>
<name>X0TGD7_9ZZZZ</name>
<dbReference type="GO" id="GO:0006508">
    <property type="term" value="P:proteolysis"/>
    <property type="evidence" value="ECO:0007669"/>
    <property type="project" value="UniProtKB-KW"/>
</dbReference>
<dbReference type="GO" id="GO:0005829">
    <property type="term" value="C:cytosol"/>
    <property type="evidence" value="ECO:0007669"/>
    <property type="project" value="TreeGrafter"/>
</dbReference>
<evidence type="ECO:0000259" key="5">
    <source>
        <dbReference type="Pfam" id="PF00557"/>
    </source>
</evidence>
<dbReference type="Pfam" id="PF00557">
    <property type="entry name" value="Peptidase_M24"/>
    <property type="match status" value="1"/>
</dbReference>
<dbReference type="InterPro" id="IPR001714">
    <property type="entry name" value="Pept_M24_MAP"/>
</dbReference>
<feature type="non-terminal residue" evidence="6">
    <location>
        <position position="1"/>
    </location>
</feature>
<dbReference type="PANTHER" id="PTHR43330:SF27">
    <property type="entry name" value="METHIONINE AMINOPEPTIDASE"/>
    <property type="match status" value="1"/>
</dbReference>
<keyword evidence="4" id="KW-0378">Hydrolase</keyword>
<dbReference type="EMBL" id="BARS01016293">
    <property type="protein sequence ID" value="GAF86376.1"/>
    <property type="molecule type" value="Genomic_DNA"/>
</dbReference>
<keyword evidence="2" id="KW-0645">Protease</keyword>
<evidence type="ECO:0000256" key="3">
    <source>
        <dbReference type="ARBA" id="ARBA00022723"/>
    </source>
</evidence>
<organism evidence="6">
    <name type="scientific">marine sediment metagenome</name>
    <dbReference type="NCBI Taxonomy" id="412755"/>
    <lineage>
        <taxon>unclassified sequences</taxon>
        <taxon>metagenomes</taxon>
        <taxon>ecological metagenomes</taxon>
    </lineage>
</organism>
<reference evidence="6" key="1">
    <citation type="journal article" date="2014" name="Front. Microbiol.">
        <title>High frequency of phylogenetically diverse reductive dehalogenase-homologous genes in deep subseafloor sedimentary metagenomes.</title>
        <authorList>
            <person name="Kawai M."/>
            <person name="Futagami T."/>
            <person name="Toyoda A."/>
            <person name="Takaki Y."/>
            <person name="Nishi S."/>
            <person name="Hori S."/>
            <person name="Arai W."/>
            <person name="Tsubouchi T."/>
            <person name="Morono Y."/>
            <person name="Uchiyama I."/>
            <person name="Ito T."/>
            <person name="Fujiyama A."/>
            <person name="Inagaki F."/>
            <person name="Takami H."/>
        </authorList>
    </citation>
    <scope>NUCLEOTIDE SEQUENCE</scope>
    <source>
        <strain evidence="6">Expedition CK06-06</strain>
    </source>
</reference>